<reference evidence="2 3" key="1">
    <citation type="submission" date="2020-09" db="EMBL/GenBank/DDBJ databases">
        <title>Paenibacillus sp. CAU 1523 isolated from sand of Haeundae Beach.</title>
        <authorList>
            <person name="Kim W."/>
        </authorList>
    </citation>
    <scope>NUCLEOTIDE SEQUENCE [LARGE SCALE GENOMIC DNA]</scope>
    <source>
        <strain evidence="2 3">CAU 1523</strain>
    </source>
</reference>
<organism evidence="2 3">
    <name type="scientific">Paenibacillus arenosi</name>
    <dbReference type="NCBI Taxonomy" id="2774142"/>
    <lineage>
        <taxon>Bacteria</taxon>
        <taxon>Bacillati</taxon>
        <taxon>Bacillota</taxon>
        <taxon>Bacilli</taxon>
        <taxon>Bacillales</taxon>
        <taxon>Paenibacillaceae</taxon>
        <taxon>Paenibacillus</taxon>
    </lineage>
</organism>
<keyword evidence="3" id="KW-1185">Reference proteome</keyword>
<dbReference type="InterPro" id="IPR001466">
    <property type="entry name" value="Beta-lactam-related"/>
</dbReference>
<evidence type="ECO:0000259" key="1">
    <source>
        <dbReference type="Pfam" id="PF00144"/>
    </source>
</evidence>
<dbReference type="PANTHER" id="PTHR43283:SF14">
    <property type="entry name" value="BLL8153 PROTEIN"/>
    <property type="match status" value="1"/>
</dbReference>
<feature type="domain" description="Beta-lactamase-related" evidence="1">
    <location>
        <begin position="78"/>
        <end position="358"/>
    </location>
</feature>
<sequence length="386" mass="44122">MHQEVSMTLNNEPKQPYDLSKLTTMLHEDHIAWSFRNMDKIMPKNDIHSSEQPFLFQKKELPLTEMNYEFDGRSSNVAEYLQKVSATGFLVIHDDTIVTEQYYNGYNQHSTSMSMSVAKSIVSALVGIACDEGAMKDIHDPVTAYLPELIGSGFDGASIKDVLQMSSGVRFNEDYKDKDAEIHTFLSDVFGEKAVPISKYVQQLTKLQEPGQFEYKSVDTQVLWMLLERTTGKNASAYLEEKLWKPLGMEQDAYWSTDLHGNEIAFTFINATLRDYAKFGRLYLHNGNWNGRQIISEQWIKESVTPDRADLMPGTANDFFGYGYQWWTPLGSDGTEFMARGIYGQHIYVNQKKRTVIVKSGVDPTVFNIHDYEAVTAYRTILEHLT</sequence>
<dbReference type="PANTHER" id="PTHR43283">
    <property type="entry name" value="BETA-LACTAMASE-RELATED"/>
    <property type="match status" value="1"/>
</dbReference>
<evidence type="ECO:0000313" key="2">
    <source>
        <dbReference type="EMBL" id="MBD8499597.1"/>
    </source>
</evidence>
<dbReference type="GO" id="GO:0016787">
    <property type="term" value="F:hydrolase activity"/>
    <property type="evidence" value="ECO:0007669"/>
    <property type="project" value="UniProtKB-KW"/>
</dbReference>
<comment type="caution">
    <text evidence="2">The sequence shown here is derived from an EMBL/GenBank/DDBJ whole genome shotgun (WGS) entry which is preliminary data.</text>
</comment>
<dbReference type="SUPFAM" id="SSF56601">
    <property type="entry name" value="beta-lactamase/transpeptidase-like"/>
    <property type="match status" value="1"/>
</dbReference>
<dbReference type="EMBL" id="JACYTN010000012">
    <property type="protein sequence ID" value="MBD8499597.1"/>
    <property type="molecule type" value="Genomic_DNA"/>
</dbReference>
<dbReference type="InterPro" id="IPR050789">
    <property type="entry name" value="Diverse_Enzym_Activities"/>
</dbReference>
<name>A0ABR9B2E3_9BACL</name>
<gene>
    <name evidence="2" type="ORF">IFO66_14975</name>
</gene>
<evidence type="ECO:0000313" key="3">
    <source>
        <dbReference type="Proteomes" id="UP000634529"/>
    </source>
</evidence>
<dbReference type="Gene3D" id="3.40.710.10">
    <property type="entry name" value="DD-peptidase/beta-lactamase superfamily"/>
    <property type="match status" value="1"/>
</dbReference>
<accession>A0ABR9B2E3</accession>
<dbReference type="Pfam" id="PF00144">
    <property type="entry name" value="Beta-lactamase"/>
    <property type="match status" value="1"/>
</dbReference>
<dbReference type="InterPro" id="IPR012338">
    <property type="entry name" value="Beta-lactam/transpept-like"/>
</dbReference>
<keyword evidence="2" id="KW-0378">Hydrolase</keyword>
<proteinExistence type="predicted"/>
<protein>
    <submittedName>
        <fullName evidence="2">Serine hydrolase</fullName>
    </submittedName>
</protein>
<dbReference type="Proteomes" id="UP000634529">
    <property type="component" value="Unassembled WGS sequence"/>
</dbReference>